<dbReference type="PANTHER" id="PTHR43794:SF11">
    <property type="entry name" value="AMIDOHYDROLASE-RELATED DOMAIN-CONTAINING PROTEIN"/>
    <property type="match status" value="1"/>
</dbReference>
<evidence type="ECO:0000313" key="4">
    <source>
        <dbReference type="Proteomes" id="UP000720189"/>
    </source>
</evidence>
<dbReference type="GeneID" id="70217201"/>
<organism evidence="3 4">
    <name type="scientific">Fusarium redolens</name>
    <dbReference type="NCBI Taxonomy" id="48865"/>
    <lineage>
        <taxon>Eukaryota</taxon>
        <taxon>Fungi</taxon>
        <taxon>Dikarya</taxon>
        <taxon>Ascomycota</taxon>
        <taxon>Pezizomycotina</taxon>
        <taxon>Sordariomycetes</taxon>
        <taxon>Hypocreomycetidae</taxon>
        <taxon>Hypocreales</taxon>
        <taxon>Nectriaceae</taxon>
        <taxon>Fusarium</taxon>
        <taxon>Fusarium redolens species complex</taxon>
    </lineage>
</organism>
<protein>
    <recommendedName>
        <fullName evidence="2">Amidohydrolase-related domain-containing protein</fullName>
    </recommendedName>
</protein>
<dbReference type="InterPro" id="IPR050287">
    <property type="entry name" value="MTA/SAH_deaminase"/>
</dbReference>
<dbReference type="InterPro" id="IPR006680">
    <property type="entry name" value="Amidohydro-rel"/>
</dbReference>
<dbReference type="GO" id="GO:0016810">
    <property type="term" value="F:hydrolase activity, acting on carbon-nitrogen (but not peptide) bonds"/>
    <property type="evidence" value="ECO:0007669"/>
    <property type="project" value="InterPro"/>
</dbReference>
<dbReference type="RefSeq" id="XP_046051801.1">
    <property type="nucleotide sequence ID" value="XM_046187247.1"/>
</dbReference>
<dbReference type="InterPro" id="IPR032466">
    <property type="entry name" value="Metal_Hydrolase"/>
</dbReference>
<dbReference type="SUPFAM" id="SSF51338">
    <property type="entry name" value="Composite domain of metallo-dependent hydrolases"/>
    <property type="match status" value="1"/>
</dbReference>
<sequence>MSSYQSILLQNATLLVPKGPGDDHILPLKNHSLLIEGNKIARIAAHIDPPSESTEVIDCTAKIISPGFVDTHHHVWQTQLKGRHADHSLLEYMVPGNMASHSYKPQDVFWGQLGGCLEALEAGTTTIADHAHISYSPEHNNAALSATISSGIRSIYCYCPTGRVKTWKPFEMEEDILPAWLFEQLTSLCKAGPFANGRVTMGFAFDSFFLPKEVIVNIFNQVRSLGIKTITSHYVPSLLPGSTVDLLESYGLLEKDILLSHATPLNDSDAQKLQKVGAAISSTPDTELQMGHGWPVCFQENAKGISSLGIDCHSNNTGSIVAQMKVGLQAERARRNGQILEAGKVPARAQVSAQDAFQLGTIGGARAIKMSDRIGSLEEGKIADLVIWDTLSPAMICAAEEDPIGAIILHSAPSDIDAVIVDGQFRKRDGRLGPTKLNATLIPDIKHEKAEVEWCDVATELLKSRQRILETEKADEADDREAGFENTVRLFGTNKDKLVY</sequence>
<dbReference type="AlphaFoldDB" id="A0A9P9KF24"/>
<reference evidence="3" key="1">
    <citation type="journal article" date="2021" name="Nat. Commun.">
        <title>Genetic determinants of endophytism in the Arabidopsis root mycobiome.</title>
        <authorList>
            <person name="Mesny F."/>
            <person name="Miyauchi S."/>
            <person name="Thiergart T."/>
            <person name="Pickel B."/>
            <person name="Atanasova L."/>
            <person name="Karlsson M."/>
            <person name="Huettel B."/>
            <person name="Barry K.W."/>
            <person name="Haridas S."/>
            <person name="Chen C."/>
            <person name="Bauer D."/>
            <person name="Andreopoulos W."/>
            <person name="Pangilinan J."/>
            <person name="LaButti K."/>
            <person name="Riley R."/>
            <person name="Lipzen A."/>
            <person name="Clum A."/>
            <person name="Drula E."/>
            <person name="Henrissat B."/>
            <person name="Kohler A."/>
            <person name="Grigoriev I.V."/>
            <person name="Martin F.M."/>
            <person name="Hacquard S."/>
        </authorList>
    </citation>
    <scope>NUCLEOTIDE SEQUENCE</scope>
    <source>
        <strain evidence="3">MPI-CAGE-AT-0023</strain>
    </source>
</reference>
<gene>
    <name evidence="3" type="ORF">BKA55DRAFT_506206</name>
</gene>
<keyword evidence="1" id="KW-0378">Hydrolase</keyword>
<dbReference type="PANTHER" id="PTHR43794">
    <property type="entry name" value="AMINOHYDROLASE SSNA-RELATED"/>
    <property type="match status" value="1"/>
</dbReference>
<keyword evidence="4" id="KW-1185">Reference proteome</keyword>
<comment type="caution">
    <text evidence="3">The sequence shown here is derived from an EMBL/GenBank/DDBJ whole genome shotgun (WGS) entry which is preliminary data.</text>
</comment>
<dbReference type="Pfam" id="PF01979">
    <property type="entry name" value="Amidohydro_1"/>
    <property type="match status" value="1"/>
</dbReference>
<dbReference type="OrthoDB" id="194468at2759"/>
<proteinExistence type="predicted"/>
<evidence type="ECO:0000259" key="2">
    <source>
        <dbReference type="Pfam" id="PF01979"/>
    </source>
</evidence>
<dbReference type="Gene3D" id="3.20.20.140">
    <property type="entry name" value="Metal-dependent hydrolases"/>
    <property type="match status" value="1"/>
</dbReference>
<dbReference type="SUPFAM" id="SSF51556">
    <property type="entry name" value="Metallo-dependent hydrolases"/>
    <property type="match status" value="1"/>
</dbReference>
<accession>A0A9P9KF24</accession>
<dbReference type="Proteomes" id="UP000720189">
    <property type="component" value="Unassembled WGS sequence"/>
</dbReference>
<dbReference type="InterPro" id="IPR011059">
    <property type="entry name" value="Metal-dep_hydrolase_composite"/>
</dbReference>
<feature type="domain" description="Amidohydrolase-related" evidence="2">
    <location>
        <begin position="63"/>
        <end position="424"/>
    </location>
</feature>
<name>A0A9P9KF24_FUSRE</name>
<evidence type="ECO:0000313" key="3">
    <source>
        <dbReference type="EMBL" id="KAH7259093.1"/>
    </source>
</evidence>
<dbReference type="Gene3D" id="2.30.40.10">
    <property type="entry name" value="Urease, subunit C, domain 1"/>
    <property type="match status" value="1"/>
</dbReference>
<evidence type="ECO:0000256" key="1">
    <source>
        <dbReference type="ARBA" id="ARBA00022801"/>
    </source>
</evidence>
<dbReference type="EMBL" id="JAGMUX010000005">
    <property type="protein sequence ID" value="KAH7259093.1"/>
    <property type="molecule type" value="Genomic_DNA"/>
</dbReference>